<evidence type="ECO:0000256" key="1">
    <source>
        <dbReference type="ARBA" id="ARBA00007251"/>
    </source>
</evidence>
<evidence type="ECO:0000313" key="7">
    <source>
        <dbReference type="EMBL" id="KAH7261532.1"/>
    </source>
</evidence>
<reference evidence="7" key="1">
    <citation type="journal article" date="2021" name="Nat. Commun.">
        <title>Genetic determinants of endophytism in the Arabidopsis root mycobiome.</title>
        <authorList>
            <person name="Mesny F."/>
            <person name="Miyauchi S."/>
            <person name="Thiergart T."/>
            <person name="Pickel B."/>
            <person name="Atanasova L."/>
            <person name="Karlsson M."/>
            <person name="Huettel B."/>
            <person name="Barry K.W."/>
            <person name="Haridas S."/>
            <person name="Chen C."/>
            <person name="Bauer D."/>
            <person name="Andreopoulos W."/>
            <person name="Pangilinan J."/>
            <person name="LaButti K."/>
            <person name="Riley R."/>
            <person name="Lipzen A."/>
            <person name="Clum A."/>
            <person name="Drula E."/>
            <person name="Henrissat B."/>
            <person name="Kohler A."/>
            <person name="Grigoriev I.V."/>
            <person name="Martin F.M."/>
            <person name="Hacquard S."/>
        </authorList>
    </citation>
    <scope>NUCLEOTIDE SEQUENCE</scope>
    <source>
        <strain evidence="7">MPI-CAGE-AT-0023</strain>
    </source>
</reference>
<dbReference type="GO" id="GO:0008270">
    <property type="term" value="F:zinc ion binding"/>
    <property type="evidence" value="ECO:0007669"/>
    <property type="project" value="InterPro"/>
</dbReference>
<dbReference type="GO" id="GO:0006351">
    <property type="term" value="P:DNA-templated transcription"/>
    <property type="evidence" value="ECO:0007669"/>
    <property type="project" value="InterPro"/>
</dbReference>
<dbReference type="GeneID" id="70217112"/>
<evidence type="ECO:0000256" key="3">
    <source>
        <dbReference type="ARBA" id="ARBA00023242"/>
    </source>
</evidence>
<feature type="compositionally biased region" description="Polar residues" evidence="5">
    <location>
        <begin position="9"/>
        <end position="19"/>
    </location>
</feature>
<gene>
    <name evidence="7" type="ORF">BKA55DRAFT_505038</name>
</gene>
<dbReference type="InterPro" id="IPR042529">
    <property type="entry name" value="IF_2B-like_C"/>
</dbReference>
<sequence>MKQPDDSGPTATTNATGPQSARPRASVSVSASASHTPRRLPVNPRRHKVAPEHRKRVATAIPCLYLTHFSLKRCNACNVRRVRCSGEHPCRQCQSSSRDCIYPLPVEKVSITRSELEELKHKVDVYERVLRDTVPAAVSNAVPDSASRQELSDLPSWTASNHDIGSSAVSLAAQTPTIDATAHIGRVPSELPQLQYPSIHRQFQQQQQPHPHPHSHLQAQLSDTRIQEPSYGLPRSHSIQLPHPGATPHNRQDDEENLVSTEGRLLHDPDGYARFLGETSGATFLDYLKEFMTTVLPLAYQNLRPGSDGSAFLSSLGRYQTYDSRPLHDRDVDPTWFPAPPEMDSMLSELRYFIQDGNCHWPSGGIYWWGNLSSAPTIPSMERDSANLRLAKCRHLAFYQTAFAVVSQAMIMPPQDISIDPHLSENYFSRARMLLGNPLDITRFTPNEVSVLTLMGFYLIEMNRRDAAYICVSNAMHISIMHGAHRGWLDESGKRVFWTLYVLDRYLSCLMGRPPTIMDDAIRLPLPCDAPSMPPADGLKAHVELSRISCHIVCNTYRISPSEDAARPVRSLEGEISMLDEWCLKLPPTVQLASNGLSDDPATCLLHMHYNQLIILTIRPVFFALVKKAFAEKLVSRQCSLSSHPQLPLLKRCIASAEHNIRLARQILLVNHPRKLLQAGLHFIFNAAIVLMLQQLVEDLCPSSRSEKARSLDLDFVIGRFEDESRVGSNYGRDCATVLRDLRVLVQRLPIPVDMSTATRSVNMTQTTTTYDPIANRTTVDMGQQCHVMKHVVFSQPSFLPWVSMPHKYAGISGSVDDTDADPLATAWRELAEETTLTHDSLRLFRKGKPFSFADESIGREWTVNPFGFVLKSESDGGRGEADIKIDWEHEGYEWFDPDAINDSDDFEGVPRILESLRRVWFNVDLGEDAGNTLNRGLVALQKDHESGARQLATKALDTYIDVINRLDFTDQVQWWKNVRFAGWHLWKNGRESMGASILNVVLSGLDIVQDALPPSGPLDKSSIDNIVRSLGNYARDRQNTTSRTGAMFQTLIEQHLSGGGPLKILTLSSSSTITSAITHVMGNTSRPVEVHVLESRPLFEGVKMAQSIASCANNSKAKTRLIIHTDASVGVAAKDIDIVLIGADLIDKTAAVSNKVGSLPAVLTTKYVSPKAKIVVLSEKEKVLPFAPPGQEENDPCEIMQAWGDFSSALREIPHSQVTVKNVYFEWVSSDLINHYITEDGVTGCEGILNYAQEVEKKADQYFTNL</sequence>
<feature type="region of interest" description="Disordered" evidence="5">
    <location>
        <begin position="201"/>
        <end position="255"/>
    </location>
</feature>
<dbReference type="Pfam" id="PF00293">
    <property type="entry name" value="NUDIX"/>
    <property type="match status" value="1"/>
</dbReference>
<feature type="compositionally biased region" description="Basic residues" evidence="5">
    <location>
        <begin position="44"/>
        <end position="53"/>
    </location>
</feature>
<dbReference type="InterPro" id="IPR050987">
    <property type="entry name" value="AtrR-like"/>
</dbReference>
<dbReference type="Pfam" id="PF01008">
    <property type="entry name" value="IF-2B"/>
    <property type="match status" value="1"/>
</dbReference>
<comment type="similarity">
    <text evidence="1 4">Belongs to the eIF-2B alpha/beta/delta subunits family.</text>
</comment>
<keyword evidence="2" id="KW-0479">Metal-binding</keyword>
<dbReference type="GO" id="GO:0000981">
    <property type="term" value="F:DNA-binding transcription factor activity, RNA polymerase II-specific"/>
    <property type="evidence" value="ECO:0007669"/>
    <property type="project" value="InterPro"/>
</dbReference>
<keyword evidence="3" id="KW-0539">Nucleus</keyword>
<dbReference type="InterPro" id="IPR015797">
    <property type="entry name" value="NUDIX_hydrolase-like_dom_sf"/>
</dbReference>
<dbReference type="RefSeq" id="XP_046053409.1">
    <property type="nucleotide sequence ID" value="XM_046187158.1"/>
</dbReference>
<dbReference type="PROSITE" id="PS50048">
    <property type="entry name" value="ZN2_CY6_FUNGAL_2"/>
    <property type="match status" value="1"/>
</dbReference>
<evidence type="ECO:0000313" key="8">
    <source>
        <dbReference type="Proteomes" id="UP000720189"/>
    </source>
</evidence>
<dbReference type="AlphaFoldDB" id="A0A9P9HRK5"/>
<dbReference type="SUPFAM" id="SSF57701">
    <property type="entry name" value="Zn2/Cys6 DNA-binding domain"/>
    <property type="match status" value="1"/>
</dbReference>
<dbReference type="Pfam" id="PF04082">
    <property type="entry name" value="Fungal_trans"/>
    <property type="match status" value="1"/>
</dbReference>
<feature type="region of interest" description="Disordered" evidence="5">
    <location>
        <begin position="1"/>
        <end position="53"/>
    </location>
</feature>
<accession>A0A9P9HRK5</accession>
<dbReference type="PANTHER" id="PTHR46910:SF39">
    <property type="entry name" value="ZN(II)2CYS6 TRANSCRIPTION FACTOR (EUROFUNG)"/>
    <property type="match status" value="1"/>
</dbReference>
<dbReference type="OrthoDB" id="3266505at2759"/>
<feature type="domain" description="Zn(2)-C6 fungal-type" evidence="6">
    <location>
        <begin position="73"/>
        <end position="102"/>
    </location>
</feature>
<dbReference type="EMBL" id="JAGMUX010000004">
    <property type="protein sequence ID" value="KAH7261532.1"/>
    <property type="molecule type" value="Genomic_DNA"/>
</dbReference>
<dbReference type="SMART" id="SM00906">
    <property type="entry name" value="Fungal_trans"/>
    <property type="match status" value="1"/>
</dbReference>
<dbReference type="InterPro" id="IPR001138">
    <property type="entry name" value="Zn2Cys6_DnaBD"/>
</dbReference>
<dbReference type="InterPro" id="IPR000086">
    <property type="entry name" value="NUDIX_hydrolase_dom"/>
</dbReference>
<dbReference type="PANTHER" id="PTHR46910">
    <property type="entry name" value="TRANSCRIPTION FACTOR PDR1"/>
    <property type="match status" value="1"/>
</dbReference>
<dbReference type="CDD" id="cd00067">
    <property type="entry name" value="GAL4"/>
    <property type="match status" value="1"/>
</dbReference>
<protein>
    <recommendedName>
        <fullName evidence="6">Zn(2)-C6 fungal-type domain-containing protein</fullName>
    </recommendedName>
</protein>
<dbReference type="SUPFAM" id="SSF100950">
    <property type="entry name" value="NagB/RpiA/CoA transferase-like"/>
    <property type="match status" value="1"/>
</dbReference>
<evidence type="ECO:0000256" key="2">
    <source>
        <dbReference type="ARBA" id="ARBA00022723"/>
    </source>
</evidence>
<dbReference type="InterPro" id="IPR000649">
    <property type="entry name" value="IF-2B-related"/>
</dbReference>
<dbReference type="InterPro" id="IPR036864">
    <property type="entry name" value="Zn2-C6_fun-type_DNA-bd_sf"/>
</dbReference>
<dbReference type="InterPro" id="IPR007219">
    <property type="entry name" value="XnlR_reg_dom"/>
</dbReference>
<dbReference type="Gene3D" id="3.40.50.10470">
    <property type="entry name" value="Translation initiation factor eif-2b, domain 2"/>
    <property type="match status" value="1"/>
</dbReference>
<dbReference type="SUPFAM" id="SSF55811">
    <property type="entry name" value="Nudix"/>
    <property type="match status" value="1"/>
</dbReference>
<comment type="caution">
    <text evidence="7">The sequence shown here is derived from an EMBL/GenBank/DDBJ whole genome shotgun (WGS) entry which is preliminary data.</text>
</comment>
<dbReference type="Pfam" id="PF00172">
    <property type="entry name" value="Zn_clus"/>
    <property type="match status" value="1"/>
</dbReference>
<dbReference type="Gene3D" id="3.90.79.10">
    <property type="entry name" value="Nucleoside Triphosphate Pyrophosphohydrolase"/>
    <property type="match status" value="1"/>
</dbReference>
<proteinExistence type="inferred from homology"/>
<dbReference type="GO" id="GO:0003677">
    <property type="term" value="F:DNA binding"/>
    <property type="evidence" value="ECO:0007669"/>
    <property type="project" value="InterPro"/>
</dbReference>
<name>A0A9P9HRK5_FUSRE</name>
<dbReference type="Gene3D" id="4.10.240.10">
    <property type="entry name" value="Zn(2)-C6 fungal-type DNA-binding domain"/>
    <property type="match status" value="1"/>
</dbReference>
<dbReference type="SMART" id="SM00066">
    <property type="entry name" value="GAL4"/>
    <property type="match status" value="1"/>
</dbReference>
<keyword evidence="8" id="KW-1185">Reference proteome</keyword>
<dbReference type="CDD" id="cd12148">
    <property type="entry name" value="fungal_TF_MHR"/>
    <property type="match status" value="1"/>
</dbReference>
<dbReference type="Proteomes" id="UP000720189">
    <property type="component" value="Unassembled WGS sequence"/>
</dbReference>
<feature type="compositionally biased region" description="Low complexity" evidence="5">
    <location>
        <begin position="20"/>
        <end position="34"/>
    </location>
</feature>
<evidence type="ECO:0000256" key="5">
    <source>
        <dbReference type="SAM" id="MobiDB-lite"/>
    </source>
</evidence>
<evidence type="ECO:0000259" key="6">
    <source>
        <dbReference type="PROSITE" id="PS50048"/>
    </source>
</evidence>
<organism evidence="7 8">
    <name type="scientific">Fusarium redolens</name>
    <dbReference type="NCBI Taxonomy" id="48865"/>
    <lineage>
        <taxon>Eukaryota</taxon>
        <taxon>Fungi</taxon>
        <taxon>Dikarya</taxon>
        <taxon>Ascomycota</taxon>
        <taxon>Pezizomycotina</taxon>
        <taxon>Sordariomycetes</taxon>
        <taxon>Hypocreomycetidae</taxon>
        <taxon>Hypocreales</taxon>
        <taxon>Nectriaceae</taxon>
        <taxon>Fusarium</taxon>
        <taxon>Fusarium redolens species complex</taxon>
    </lineage>
</organism>
<evidence type="ECO:0000256" key="4">
    <source>
        <dbReference type="RuleBase" id="RU003814"/>
    </source>
</evidence>
<dbReference type="InterPro" id="IPR037171">
    <property type="entry name" value="NagB/RpiA_transferase-like"/>
</dbReference>